<comment type="caution">
    <text evidence="1">The sequence shown here is derived from an EMBL/GenBank/DDBJ whole genome shotgun (WGS) entry which is preliminary data.</text>
</comment>
<sequence length="599" mass="69296">MPKRNTINTITLGIFSDENASVICEDTIKLERGSVAVLSGNSEVGKSFLALKVCANAINDGLKPFFWSIEDKNKAILERIKNIENFYPFNSLEFEFSNELPKIDKEPMDSLKEELNELADCDLIVLDTFSAFFSISGFKDQNNQNDVQNFFNILTDVAKSNNQAILLLHHLDKKGESLMGSSVIINAPRLVYKLSFQKGEDKNSTTYRLLEVLKDNNNINAGEFQKTIKVLQNSSIDEPLVKDIKVENIDNHTLEIINKKDISAVSVNDLAEGYVTMNENRGVFYLSSRKLTDSNFYKAFKENDNKIEFGMLGANGSSYAITLKNSLLTQTHRSILDALFLYIKKNVDTSVIKKYQENFWDMEVRLEPYKFLKQYLNKAPSNYSWLKQKFTEISRFAYDLAFTQNIEDKDKDKKTITQRDKGILMFDSVERITKENGVIVSVFVLTVRREYIKRLETESTLSYDDDLSKILIDLNSLVAQDLIRFLTSFPDKKILSYSEFCEIKAYRLYKESSIISKQKKEIAKLKDKLIEFGINVYGKGIEFANYDDEFFYNKYKNENDLFFIYQSNNRVKRYIKRGDPMNRLNTKSNKFILQKSLFE</sequence>
<gene>
    <name evidence="2" type="ORF">C3I27_10000</name>
    <name evidence="1" type="ORF">GFF90_09280</name>
</gene>
<reference evidence="2" key="1">
    <citation type="submission" date="2018-01" db="EMBL/GenBank/DDBJ databases">
        <authorList>
            <person name="Kovanen S."/>
            <person name="Nieminen T."/>
            <person name="Pohja-Mykra M."/>
            <person name="Raunio-Saarnisto M."/>
            <person name="Sauvala M."/>
            <person name="Fredriksson-Ahomaa M."/>
            <person name="Hanninen M.-L."/>
            <person name="Kivisto R."/>
        </authorList>
    </citation>
    <scope>NUCLEOTIDE SEQUENCE</scope>
    <source>
        <strain evidence="2">SO-26</strain>
    </source>
</reference>
<name>A0A3K5GEN2_CAMJU</name>
<dbReference type="Pfam" id="PF13481">
    <property type="entry name" value="AAA_25"/>
    <property type="match status" value="1"/>
</dbReference>
<dbReference type="Proteomes" id="UP000287197">
    <property type="component" value="Unassembled WGS sequence"/>
</dbReference>
<evidence type="ECO:0000313" key="2">
    <source>
        <dbReference type="EMBL" id="RTI46581.1"/>
    </source>
</evidence>
<dbReference type="EMBL" id="AAMOXJ010000033">
    <property type="protein sequence ID" value="EDJ6169753.1"/>
    <property type="molecule type" value="Genomic_DNA"/>
</dbReference>
<protein>
    <submittedName>
        <fullName evidence="1">Uncharacterized protein</fullName>
    </submittedName>
</protein>
<dbReference type="RefSeq" id="WP_052781607.1">
    <property type="nucleotide sequence ID" value="NZ_CATQGG010000018.1"/>
</dbReference>
<proteinExistence type="predicted"/>
<dbReference type="EMBL" id="PQZD01000017">
    <property type="protein sequence ID" value="RTI46581.1"/>
    <property type="molecule type" value="Genomic_DNA"/>
</dbReference>
<dbReference type="InterPro" id="IPR027417">
    <property type="entry name" value="P-loop_NTPase"/>
</dbReference>
<reference evidence="2" key="2">
    <citation type="journal article" date="2019" name="Appl. Environ. Microbiol.">
        <title>Population genetics and characterization of Campylobacter jejuni isolates in western jackdaws and game birds in Finland.</title>
        <authorList>
            <person name="Kovanen S."/>
            <person name="Rossi M."/>
            <person name="Pohja-Mykra M."/>
            <person name="Nieminen T."/>
            <person name="Raunio-Saarnisto M."/>
            <person name="Sauvala M."/>
            <person name="Fredriksson-Ahomaa M."/>
            <person name="Hanninen M.L."/>
            <person name="Kivisto R."/>
        </authorList>
    </citation>
    <scope>NUCLEOTIDE SEQUENCE</scope>
    <source>
        <strain evidence="2">SO-26</strain>
    </source>
</reference>
<dbReference type="AlphaFoldDB" id="A0A3K5GEN2"/>
<dbReference type="Proteomes" id="UP000482054">
    <property type="component" value="Unassembled WGS sequence"/>
</dbReference>
<accession>A0A3K5GEN2</accession>
<dbReference type="SUPFAM" id="SSF52540">
    <property type="entry name" value="P-loop containing nucleoside triphosphate hydrolases"/>
    <property type="match status" value="1"/>
</dbReference>
<evidence type="ECO:0000313" key="1">
    <source>
        <dbReference type="EMBL" id="EDJ6169753.1"/>
    </source>
</evidence>
<evidence type="ECO:0000313" key="3">
    <source>
        <dbReference type="Proteomes" id="UP000482054"/>
    </source>
</evidence>
<reference evidence="1 3" key="3">
    <citation type="submission" date="2019-10" db="EMBL/GenBank/DDBJ databases">
        <authorList>
            <consortium name="PulseNet: The National Subtyping Network for Foodborne Disease Surveillance"/>
            <person name="Tarr C.L."/>
            <person name="Trees E."/>
            <person name="Katz L.S."/>
            <person name="Carleton-Romer H.A."/>
            <person name="Stroika S."/>
            <person name="Kucerova Z."/>
            <person name="Roache K.F."/>
            <person name="Sabol A.L."/>
            <person name="Besser J."/>
            <person name="Gerner-Smidt P."/>
        </authorList>
    </citation>
    <scope>NUCLEOTIDE SEQUENCE [LARGE SCALE GENOMIC DNA]</scope>
    <source>
        <strain evidence="1 3">PNUSAC012955</strain>
    </source>
</reference>
<organism evidence="1 3">
    <name type="scientific">Campylobacter jejuni</name>
    <dbReference type="NCBI Taxonomy" id="197"/>
    <lineage>
        <taxon>Bacteria</taxon>
        <taxon>Pseudomonadati</taxon>
        <taxon>Campylobacterota</taxon>
        <taxon>Epsilonproteobacteria</taxon>
        <taxon>Campylobacterales</taxon>
        <taxon>Campylobacteraceae</taxon>
        <taxon>Campylobacter</taxon>
    </lineage>
</organism>
<dbReference type="Gene3D" id="3.40.50.300">
    <property type="entry name" value="P-loop containing nucleotide triphosphate hydrolases"/>
    <property type="match status" value="1"/>
</dbReference>